<keyword evidence="1" id="KW-0812">Transmembrane</keyword>
<dbReference type="InterPro" id="IPR051612">
    <property type="entry name" value="Teichoic_Acid_Biosynth"/>
</dbReference>
<protein>
    <submittedName>
        <fullName evidence="2">CDP-glycerol glycerophosphotransferase family protein</fullName>
    </submittedName>
</protein>
<evidence type="ECO:0000313" key="2">
    <source>
        <dbReference type="EMBL" id="MFM1524183.1"/>
    </source>
</evidence>
<gene>
    <name evidence="2" type="ORF">ABGF40_00675</name>
</gene>
<dbReference type="Gene3D" id="3.40.50.12580">
    <property type="match status" value="1"/>
</dbReference>
<comment type="caution">
    <text evidence="2">The sequence shown here is derived from an EMBL/GenBank/DDBJ whole genome shotgun (WGS) entry which is preliminary data.</text>
</comment>
<dbReference type="EMBL" id="JBFNFH010000001">
    <property type="protein sequence ID" value="MFM1524183.1"/>
    <property type="molecule type" value="Genomic_DNA"/>
</dbReference>
<evidence type="ECO:0000313" key="3">
    <source>
        <dbReference type="Proteomes" id="UP001629536"/>
    </source>
</evidence>
<organism evidence="2 3">
    <name type="scientific">Helcococcus bovis</name>
    <dbReference type="NCBI Taxonomy" id="3153252"/>
    <lineage>
        <taxon>Bacteria</taxon>
        <taxon>Bacillati</taxon>
        <taxon>Bacillota</taxon>
        <taxon>Tissierellia</taxon>
        <taxon>Tissierellales</taxon>
        <taxon>Peptoniphilaceae</taxon>
        <taxon>Helcococcus</taxon>
    </lineage>
</organism>
<dbReference type="InterPro" id="IPR043148">
    <property type="entry name" value="TagF_C"/>
</dbReference>
<dbReference type="PANTHER" id="PTHR37316">
    <property type="entry name" value="TEICHOIC ACID GLYCEROL-PHOSPHATE PRIMASE"/>
    <property type="match status" value="1"/>
</dbReference>
<dbReference type="Proteomes" id="UP001629536">
    <property type="component" value="Unassembled WGS sequence"/>
</dbReference>
<name>A0ABW9F5C2_9FIRM</name>
<keyword evidence="1" id="KW-1133">Transmembrane helix</keyword>
<dbReference type="RefSeq" id="WP_408126102.1">
    <property type="nucleotide sequence ID" value="NZ_JBFNFH010000001.1"/>
</dbReference>
<keyword evidence="1" id="KW-0472">Membrane</keyword>
<dbReference type="SUPFAM" id="SSF53756">
    <property type="entry name" value="UDP-Glycosyltransferase/glycogen phosphorylase"/>
    <property type="match status" value="1"/>
</dbReference>
<dbReference type="PANTHER" id="PTHR37316:SF3">
    <property type="entry name" value="TEICHOIC ACID GLYCEROL-PHOSPHATE TRANSFERASE"/>
    <property type="match status" value="1"/>
</dbReference>
<accession>A0ABW9F5C2</accession>
<reference evidence="2 3" key="1">
    <citation type="journal article" date="2024" name="Front. Microbiol.">
        <title>Pangenomic and biochemical analyses of Helcococcus ovis reveal widespread tetracycline resistance and a novel bacterial species, Helcococcus bovis.</title>
        <authorList>
            <person name="Cunha F."/>
            <person name="Zhai Y."/>
            <person name="Casaro S."/>
            <person name="Jones K.L."/>
            <person name="Hernandez M."/>
            <person name="Bisinotto R.S."/>
            <person name="Kariyawasam S."/>
            <person name="Brown M.B."/>
            <person name="Phillips A."/>
            <person name="Jeong K.C."/>
            <person name="Galvao K.N."/>
        </authorList>
    </citation>
    <scope>NUCLEOTIDE SEQUENCE [LARGE SCALE GENOMIC DNA]</scope>
    <source>
        <strain evidence="2 3">KG197</strain>
    </source>
</reference>
<evidence type="ECO:0000256" key="1">
    <source>
        <dbReference type="SAM" id="Phobius"/>
    </source>
</evidence>
<sequence length="403" mass="48630">MSYKDKVVYFFDRVRDVKVRDILSIFPMILALFLSLFLKKRYKNSWLFTEDPNEAKDNGFVLFKYVYENEKEIESYYAINKRSKDYLKLKNYNNIIEYGSLKHWIIYFCCKFNISSQKGGKPNAAICAFFELNGIFKNKNIFLQHGVIINNLEWLYNKNSAIKKFVTSTIPEYNYIVKNFGYNIEDILLTGLPRFDNLHDIQAVKNQILIMPTWRSWFVMNSKIKDHSNEEFISSNYLRKWEELINSERFDALIKKYNLRVIFYPHRQMQPFIDEFSSTDNIIIANDKKYDVQNLLKTSKVLITDYSSVFFDMIYMKKPVMFYQFDYDEFREYQYKEGYFDYKDNSFGKSFDNVDDILINLEQIIKENYKVSDKYLLEHKEYFKYFDTKNSKRIVDILKSTNI</sequence>
<dbReference type="InterPro" id="IPR007554">
    <property type="entry name" value="Glycerophosphate_synth"/>
</dbReference>
<keyword evidence="3" id="KW-1185">Reference proteome</keyword>
<proteinExistence type="predicted"/>
<feature type="transmembrane region" description="Helical" evidence="1">
    <location>
        <begin position="20"/>
        <end position="38"/>
    </location>
</feature>
<dbReference type="Pfam" id="PF04464">
    <property type="entry name" value="Glyphos_transf"/>
    <property type="match status" value="1"/>
</dbReference>